<dbReference type="EMBL" id="BSYO01000001">
    <property type="protein sequence ID" value="GMG98260.1"/>
    <property type="molecule type" value="Genomic_DNA"/>
</dbReference>
<dbReference type="InterPro" id="IPR002885">
    <property type="entry name" value="PPR_rpt"/>
</dbReference>
<reference evidence="3" key="1">
    <citation type="submission" date="2023-05" db="EMBL/GenBank/DDBJ databases">
        <title>Nepenthes gracilis genome sequencing.</title>
        <authorList>
            <person name="Fukushima K."/>
        </authorList>
    </citation>
    <scope>NUCLEOTIDE SEQUENCE</scope>
    <source>
        <strain evidence="3">SING2019-196</strain>
    </source>
</reference>
<evidence type="ECO:0000256" key="1">
    <source>
        <dbReference type="ARBA" id="ARBA00007626"/>
    </source>
</evidence>
<proteinExistence type="inferred from homology"/>
<evidence type="ECO:0008006" key="5">
    <source>
        <dbReference type="Google" id="ProtNLM"/>
    </source>
</evidence>
<dbReference type="PANTHER" id="PTHR45717">
    <property type="entry name" value="OS12G0527900 PROTEIN"/>
    <property type="match status" value="1"/>
</dbReference>
<dbReference type="GO" id="GO:0005739">
    <property type="term" value="C:mitochondrion"/>
    <property type="evidence" value="ECO:0007669"/>
    <property type="project" value="TreeGrafter"/>
</dbReference>
<gene>
    <name evidence="3" type="ORF">Nepgr_000100</name>
</gene>
<keyword evidence="4" id="KW-1185">Reference proteome</keyword>
<evidence type="ECO:0000256" key="2">
    <source>
        <dbReference type="ARBA" id="ARBA00022737"/>
    </source>
</evidence>
<dbReference type="GO" id="GO:0003729">
    <property type="term" value="F:mRNA binding"/>
    <property type="evidence" value="ECO:0007669"/>
    <property type="project" value="UniProtKB-ARBA"/>
</dbReference>
<keyword evidence="2" id="KW-0677">Repeat</keyword>
<dbReference type="Gene3D" id="1.25.40.10">
    <property type="entry name" value="Tetratricopeptide repeat domain"/>
    <property type="match status" value="1"/>
</dbReference>
<accession>A0AAD3P2R9</accession>
<evidence type="ECO:0000313" key="4">
    <source>
        <dbReference type="Proteomes" id="UP001279734"/>
    </source>
</evidence>
<protein>
    <recommendedName>
        <fullName evidence="5">Pentatricopeptide repeat-containing protein</fullName>
    </recommendedName>
</protein>
<comment type="caution">
    <text evidence="3">The sequence shown here is derived from an EMBL/GenBank/DDBJ whole genome shotgun (WGS) entry which is preliminary data.</text>
</comment>
<dbReference type="PANTHER" id="PTHR45717:SF11">
    <property type="entry name" value="PENTACOTRIPEPTIDE-REPEAT REGION OF PRORP DOMAIN-CONTAINING PROTEIN"/>
    <property type="match status" value="1"/>
</dbReference>
<dbReference type="AlphaFoldDB" id="A0AAD3P2R9"/>
<organism evidence="3 4">
    <name type="scientific">Nepenthes gracilis</name>
    <name type="common">Slender pitcher plant</name>
    <dbReference type="NCBI Taxonomy" id="150966"/>
    <lineage>
        <taxon>Eukaryota</taxon>
        <taxon>Viridiplantae</taxon>
        <taxon>Streptophyta</taxon>
        <taxon>Embryophyta</taxon>
        <taxon>Tracheophyta</taxon>
        <taxon>Spermatophyta</taxon>
        <taxon>Magnoliopsida</taxon>
        <taxon>eudicotyledons</taxon>
        <taxon>Gunneridae</taxon>
        <taxon>Pentapetalae</taxon>
        <taxon>Caryophyllales</taxon>
        <taxon>Nepenthaceae</taxon>
        <taxon>Nepenthes</taxon>
    </lineage>
</organism>
<dbReference type="Proteomes" id="UP001279734">
    <property type="component" value="Unassembled WGS sequence"/>
</dbReference>
<dbReference type="InterPro" id="IPR011990">
    <property type="entry name" value="TPR-like_helical_dom_sf"/>
</dbReference>
<evidence type="ECO:0000313" key="3">
    <source>
        <dbReference type="EMBL" id="GMG98260.1"/>
    </source>
</evidence>
<name>A0AAD3P2R9_NEPGR</name>
<sequence length="117" mass="13348">MKLNGCKPNAIIYRNLAFGCMKAGLVKEALKTLHLRMEQTAINQQDKEINPMVGDHSTMVEIFAEKGDVENAEKLFQELKANNNKYTFVYNPLIKAYVKAKVYSPNLLRRIFLKVLG</sequence>
<dbReference type="Pfam" id="PF01535">
    <property type="entry name" value="PPR"/>
    <property type="match status" value="2"/>
</dbReference>
<comment type="similarity">
    <text evidence="1">Belongs to the PPR family. P subfamily.</text>
</comment>